<dbReference type="EMBL" id="JWZT01003041">
    <property type="protein sequence ID" value="KII67888.1"/>
    <property type="molecule type" value="Genomic_DNA"/>
</dbReference>
<dbReference type="OrthoDB" id="10067637at2759"/>
<comment type="caution">
    <text evidence="1">The sequence shown here is derived from an EMBL/GenBank/DDBJ whole genome shotgun (WGS) entry which is preliminary data.</text>
</comment>
<sequence>MRTNDHIRCAQYLASLISKCENLFDIAKGCKPEHEAENSGDKIVESSILYLLEEETVIQPDHFPNSNNSRIKRRNQQWRCTKNYRKECSVFTDYCFEQSRIPLNESPKTRHNYGFKPITLTRQMNELKSTKQKWENKYNRGHLVMGAWVLGKDFKTFLVEVSDRTAETLVMIISNRVLPGFTIITDGFRSYVNYSLINFTDPSNGAHTNTIDGSGNALKIKISPWNQTNSYDEDGNVVKNHLDDLNGEFLWRRKHSNDGLLIAIKKIIFTHE</sequence>
<proteinExistence type="predicted"/>
<protein>
    <recommendedName>
        <fullName evidence="3">ISXO2-like transposase domain-containing protein</fullName>
    </recommendedName>
</protein>
<gene>
    <name evidence="1" type="ORF">RF11_13646</name>
</gene>
<organism evidence="1 2">
    <name type="scientific">Thelohanellus kitauei</name>
    <name type="common">Myxosporean</name>
    <dbReference type="NCBI Taxonomy" id="669202"/>
    <lineage>
        <taxon>Eukaryota</taxon>
        <taxon>Metazoa</taxon>
        <taxon>Cnidaria</taxon>
        <taxon>Myxozoa</taxon>
        <taxon>Myxosporea</taxon>
        <taxon>Bivalvulida</taxon>
        <taxon>Platysporina</taxon>
        <taxon>Myxobolidae</taxon>
        <taxon>Thelohanellus</taxon>
    </lineage>
</organism>
<accession>A0A0C2JF56</accession>
<dbReference type="Proteomes" id="UP000031668">
    <property type="component" value="Unassembled WGS sequence"/>
</dbReference>
<keyword evidence="2" id="KW-1185">Reference proteome</keyword>
<evidence type="ECO:0000313" key="2">
    <source>
        <dbReference type="Proteomes" id="UP000031668"/>
    </source>
</evidence>
<evidence type="ECO:0008006" key="3">
    <source>
        <dbReference type="Google" id="ProtNLM"/>
    </source>
</evidence>
<name>A0A0C2JF56_THEKT</name>
<dbReference type="PANTHER" id="PTHR47163">
    <property type="entry name" value="DDE_TNP_IS1595 DOMAIN-CONTAINING PROTEIN"/>
    <property type="match status" value="1"/>
</dbReference>
<reference evidence="1 2" key="1">
    <citation type="journal article" date="2014" name="Genome Biol. Evol.">
        <title>The genome of the myxosporean Thelohanellus kitauei shows adaptations to nutrient acquisition within its fish host.</title>
        <authorList>
            <person name="Yang Y."/>
            <person name="Xiong J."/>
            <person name="Zhou Z."/>
            <person name="Huo F."/>
            <person name="Miao W."/>
            <person name="Ran C."/>
            <person name="Liu Y."/>
            <person name="Zhang J."/>
            <person name="Feng J."/>
            <person name="Wang M."/>
            <person name="Wang M."/>
            <person name="Wang L."/>
            <person name="Yao B."/>
        </authorList>
    </citation>
    <scope>NUCLEOTIDE SEQUENCE [LARGE SCALE GENOMIC DNA]</scope>
    <source>
        <strain evidence="1">Wuqing</strain>
    </source>
</reference>
<dbReference type="PANTHER" id="PTHR47163:SF2">
    <property type="entry name" value="SI:DKEY-17M8.2"/>
    <property type="match status" value="1"/>
</dbReference>
<dbReference type="AlphaFoldDB" id="A0A0C2JF56"/>
<dbReference type="InterPro" id="IPR053164">
    <property type="entry name" value="IS1016-like_transposase"/>
</dbReference>
<evidence type="ECO:0000313" key="1">
    <source>
        <dbReference type="EMBL" id="KII67888.1"/>
    </source>
</evidence>